<sequence>MAEMPASPAPPELQPPDPNPTSHFSFPPLQSLGRVPQEVLKSPTPANPQTANNPFSYKRVLEQGSSAPHPMDSEDTTLGEDAVIVGRRGTKKALDISDSFRQHINSPWTQTVVVNLLGRGIGYVHLCSSLKYLWKPNGTMKVVDLEQGYFMVKFSVESRPYRRPLDHLGTLLISGKEMDLLLPHH</sequence>
<comment type="caution">
    <text evidence="2">The sequence shown here is derived from an EMBL/GenBank/DDBJ whole genome shotgun (WGS) entry which is preliminary data.</text>
</comment>
<evidence type="ECO:0000313" key="2">
    <source>
        <dbReference type="EMBL" id="CAI0559429.1"/>
    </source>
</evidence>
<accession>A0AAV0RP96</accession>
<name>A0AAV0RP96_9ROSI</name>
<keyword evidence="3" id="KW-1185">Reference proteome</keyword>
<feature type="region of interest" description="Disordered" evidence="1">
    <location>
        <begin position="1"/>
        <end position="54"/>
    </location>
</feature>
<feature type="compositionally biased region" description="Low complexity" evidence="1">
    <location>
        <begin position="43"/>
        <end position="54"/>
    </location>
</feature>
<dbReference type="Proteomes" id="UP001154282">
    <property type="component" value="Unassembled WGS sequence"/>
</dbReference>
<proteinExistence type="predicted"/>
<evidence type="ECO:0000256" key="1">
    <source>
        <dbReference type="SAM" id="MobiDB-lite"/>
    </source>
</evidence>
<dbReference type="AlphaFoldDB" id="A0AAV0RP96"/>
<gene>
    <name evidence="2" type="ORF">LITE_LOCUS49208</name>
</gene>
<feature type="compositionally biased region" description="Pro residues" evidence="1">
    <location>
        <begin position="7"/>
        <end position="19"/>
    </location>
</feature>
<evidence type="ECO:0008006" key="4">
    <source>
        <dbReference type="Google" id="ProtNLM"/>
    </source>
</evidence>
<evidence type="ECO:0000313" key="3">
    <source>
        <dbReference type="Proteomes" id="UP001154282"/>
    </source>
</evidence>
<protein>
    <recommendedName>
        <fullName evidence="4">DUF4283 domain-containing protein</fullName>
    </recommendedName>
</protein>
<organism evidence="2 3">
    <name type="scientific">Linum tenue</name>
    <dbReference type="NCBI Taxonomy" id="586396"/>
    <lineage>
        <taxon>Eukaryota</taxon>
        <taxon>Viridiplantae</taxon>
        <taxon>Streptophyta</taxon>
        <taxon>Embryophyta</taxon>
        <taxon>Tracheophyta</taxon>
        <taxon>Spermatophyta</taxon>
        <taxon>Magnoliopsida</taxon>
        <taxon>eudicotyledons</taxon>
        <taxon>Gunneridae</taxon>
        <taxon>Pentapetalae</taxon>
        <taxon>rosids</taxon>
        <taxon>fabids</taxon>
        <taxon>Malpighiales</taxon>
        <taxon>Linaceae</taxon>
        <taxon>Linum</taxon>
    </lineage>
</organism>
<reference evidence="2" key="1">
    <citation type="submission" date="2022-08" db="EMBL/GenBank/DDBJ databases">
        <authorList>
            <person name="Gutierrez-Valencia J."/>
        </authorList>
    </citation>
    <scope>NUCLEOTIDE SEQUENCE</scope>
</reference>
<dbReference type="EMBL" id="CAMGYJ010000011">
    <property type="protein sequence ID" value="CAI0559429.1"/>
    <property type="molecule type" value="Genomic_DNA"/>
</dbReference>